<dbReference type="InterPro" id="IPR023606">
    <property type="entry name" value="CoA-Trfase_III_dom_1_sf"/>
</dbReference>
<dbReference type="Gene3D" id="3.30.1540.10">
    <property type="entry name" value="formyl-coa transferase, domain 3"/>
    <property type="match status" value="1"/>
</dbReference>
<dbReference type="InterPro" id="IPR003673">
    <property type="entry name" value="CoA-Trfase_fam_III"/>
</dbReference>
<name>A0A1E4TGJ8_9ASCO</name>
<dbReference type="AlphaFoldDB" id="A0A1E4TGJ8"/>
<evidence type="ECO:0000256" key="1">
    <source>
        <dbReference type="ARBA" id="ARBA00008383"/>
    </source>
</evidence>
<sequence length="373" mass="40770">MALNGIKVAEFAGLAPAPMCGLMLADYGADVIRIDRAGQQNTGAPRDHLVRGKRSIAIDLKSKEGIEIAKAIVNVSDVLLDPYRPGVLERLGLGPDVFLGSNGSNPDLIYCRLTGFGQTGKYSSFAGHDINYIAASGVVSLFGPAGQPPSFPSNILGDFAGLALPAFANIVLQLYSSKTNTSVPRGKVLDINIVDSVRYLALSSSIVKTMNPRPYGFDQPRGLNMLEGGAPYYRNYATATPDRYMSVGSIEPQFYALLLKGLELDPHALPNRENVKNWSILMDIFERKFRSKPIEHWIKVFTEKYPDACCVPVEDIYSPENIKPIFALGDNDRKPDPSQTILYPGENTTEILKEVLGKSGPVKGTQQYKKSRI</sequence>
<dbReference type="EMBL" id="KV453842">
    <property type="protein sequence ID" value="ODV90849.1"/>
    <property type="molecule type" value="Genomic_DNA"/>
</dbReference>
<organism evidence="2 3">
    <name type="scientific">Tortispora caseinolytica NRRL Y-17796</name>
    <dbReference type="NCBI Taxonomy" id="767744"/>
    <lineage>
        <taxon>Eukaryota</taxon>
        <taxon>Fungi</taxon>
        <taxon>Dikarya</taxon>
        <taxon>Ascomycota</taxon>
        <taxon>Saccharomycotina</taxon>
        <taxon>Trigonopsidomycetes</taxon>
        <taxon>Trigonopsidales</taxon>
        <taxon>Trigonopsidaceae</taxon>
        <taxon>Tortispora</taxon>
    </lineage>
</organism>
<evidence type="ECO:0008006" key="4">
    <source>
        <dbReference type="Google" id="ProtNLM"/>
    </source>
</evidence>
<dbReference type="SUPFAM" id="SSF89796">
    <property type="entry name" value="CoA-transferase family III (CaiB/BaiF)"/>
    <property type="match status" value="1"/>
</dbReference>
<dbReference type="InterPro" id="IPR044855">
    <property type="entry name" value="CoA-Trfase_III_dom3_sf"/>
</dbReference>
<dbReference type="InterPro" id="IPR050509">
    <property type="entry name" value="CoA-transferase_III"/>
</dbReference>
<comment type="similarity">
    <text evidence="1">Belongs to the CoA-transferase III family.</text>
</comment>
<evidence type="ECO:0000313" key="2">
    <source>
        <dbReference type="EMBL" id="ODV90849.1"/>
    </source>
</evidence>
<dbReference type="PANTHER" id="PTHR48228:SF5">
    <property type="entry name" value="ALPHA-METHYLACYL-COA RACEMASE"/>
    <property type="match status" value="1"/>
</dbReference>
<gene>
    <name evidence="2" type="ORF">CANCADRAFT_31689</name>
</gene>
<dbReference type="PANTHER" id="PTHR48228">
    <property type="entry name" value="SUCCINYL-COA--D-CITRAMALATE COA-TRANSFERASE"/>
    <property type="match status" value="1"/>
</dbReference>
<protein>
    <recommendedName>
        <fullName evidence="4">Alpha-methylacyl-CoA racemase</fullName>
    </recommendedName>
</protein>
<evidence type="ECO:0000313" key="3">
    <source>
        <dbReference type="Proteomes" id="UP000095023"/>
    </source>
</evidence>
<proteinExistence type="inferred from homology"/>
<dbReference type="Gene3D" id="3.40.50.10540">
    <property type="entry name" value="Crotonobetainyl-coa:carnitine coa-transferase, domain 1"/>
    <property type="match status" value="1"/>
</dbReference>
<keyword evidence="3" id="KW-1185">Reference proteome</keyword>
<dbReference type="Proteomes" id="UP000095023">
    <property type="component" value="Unassembled WGS sequence"/>
</dbReference>
<dbReference type="OrthoDB" id="5863171at2759"/>
<dbReference type="Pfam" id="PF02515">
    <property type="entry name" value="CoA_transf_3"/>
    <property type="match status" value="1"/>
</dbReference>
<dbReference type="GO" id="GO:0003824">
    <property type="term" value="F:catalytic activity"/>
    <property type="evidence" value="ECO:0007669"/>
    <property type="project" value="InterPro"/>
</dbReference>
<accession>A0A1E4TGJ8</accession>
<reference evidence="3" key="1">
    <citation type="submission" date="2016-02" db="EMBL/GenBank/DDBJ databases">
        <title>Comparative genomics of biotechnologically important yeasts.</title>
        <authorList>
            <consortium name="DOE Joint Genome Institute"/>
            <person name="Riley R."/>
            <person name="Haridas S."/>
            <person name="Wolfe K.H."/>
            <person name="Lopes M.R."/>
            <person name="Hittinger C.T."/>
            <person name="Goker M."/>
            <person name="Salamov A."/>
            <person name="Wisecaver J."/>
            <person name="Long T.M."/>
            <person name="Aerts A.L."/>
            <person name="Barry K."/>
            <person name="Choi C."/>
            <person name="Clum A."/>
            <person name="Coughlan A.Y."/>
            <person name="Deshpande S."/>
            <person name="Douglass A.P."/>
            <person name="Hanson S.J."/>
            <person name="Klenk H.-P."/>
            <person name="Labutti K."/>
            <person name="Lapidus A."/>
            <person name="Lindquist E."/>
            <person name="Lipzen A."/>
            <person name="Meier-Kolthoff J.P."/>
            <person name="Ohm R.A."/>
            <person name="Otillar R.P."/>
            <person name="Pangilinan J."/>
            <person name="Peng Y."/>
            <person name="Rokas A."/>
            <person name="Rosa C.A."/>
            <person name="Scheuner C."/>
            <person name="Sibirny A.A."/>
            <person name="Slot J.C."/>
            <person name="Stielow J.B."/>
            <person name="Sun H."/>
            <person name="Kurtzman C.P."/>
            <person name="Blackwell M."/>
            <person name="Jeffries T.W."/>
            <person name="Grigoriev I.V."/>
        </authorList>
    </citation>
    <scope>NUCLEOTIDE SEQUENCE [LARGE SCALE GENOMIC DNA]</scope>
    <source>
        <strain evidence="3">NRRL Y-17796</strain>
    </source>
</reference>